<accession>A0A1Q5SXT9</accession>
<protein>
    <submittedName>
        <fullName evidence="1">Uncharacterized protein</fullName>
    </submittedName>
</protein>
<sequence length="41" mass="4907">MFIIALLFTIIENFVMQSIYLDEHHITKFLKNQENLRALVV</sequence>
<organism evidence="1 2">
    <name type="scientific">Geobacillus proteiniphilus</name>
    <dbReference type="NCBI Taxonomy" id="860353"/>
    <lineage>
        <taxon>Bacteria</taxon>
        <taxon>Bacillati</taxon>
        <taxon>Bacillota</taxon>
        <taxon>Bacilli</taxon>
        <taxon>Bacillales</taxon>
        <taxon>Anoxybacillaceae</taxon>
        <taxon>Geobacillus</taxon>
    </lineage>
</organism>
<name>A0A1Q5SXT9_9BACL</name>
<comment type="caution">
    <text evidence="1">The sequence shown here is derived from an EMBL/GenBank/DDBJ whole genome shotgun (WGS) entry which is preliminary data.</text>
</comment>
<proteinExistence type="predicted"/>
<dbReference type="EMBL" id="MQMG01000028">
    <property type="protein sequence ID" value="OKO92837.1"/>
    <property type="molecule type" value="Genomic_DNA"/>
</dbReference>
<reference evidence="2" key="2">
    <citation type="submission" date="2017-01" db="EMBL/GenBank/DDBJ databases">
        <title>Genome sequencing and annotation of Geobacillus sp. 1017, a Hydrocarbon-Oxidizing Thermophilic Bacterium Isolated from a Heavy Oil Reservoir (China).</title>
        <authorList>
            <person name="Kadnikov V.V."/>
            <person name="Mardanov A.V."/>
            <person name="Poltaraus A.B."/>
            <person name="Sokolova D.S."/>
            <person name="Semenova E.M."/>
            <person name="Ravin N.V."/>
            <person name="Tourova T.P."/>
            <person name="Nazina T.N."/>
        </authorList>
    </citation>
    <scope>NUCLEOTIDE SEQUENCE [LARGE SCALE GENOMIC DNA]</scope>
    <source>
        <strain evidence="2">1017</strain>
    </source>
</reference>
<dbReference type="Proteomes" id="UP000186030">
    <property type="component" value="Unassembled WGS sequence"/>
</dbReference>
<dbReference type="AlphaFoldDB" id="A0A1Q5SXT9"/>
<reference evidence="1 2" key="1">
    <citation type="submission" date="2016-11" db="EMBL/GenBank/DDBJ databases">
        <authorList>
            <person name="Kadnikov V."/>
            <person name="Nazina T."/>
        </authorList>
    </citation>
    <scope>NUCLEOTIDE SEQUENCE [LARGE SCALE GENOMIC DNA]</scope>
    <source>
        <strain evidence="1 2">1017</strain>
    </source>
</reference>
<gene>
    <name evidence="1" type="ORF">BRO54_2249</name>
</gene>
<evidence type="ECO:0000313" key="1">
    <source>
        <dbReference type="EMBL" id="OKO92837.1"/>
    </source>
</evidence>
<evidence type="ECO:0000313" key="2">
    <source>
        <dbReference type="Proteomes" id="UP000186030"/>
    </source>
</evidence>